<dbReference type="EC" id="6.3.5.4" evidence="3"/>
<evidence type="ECO:0000256" key="5">
    <source>
        <dbReference type="ARBA" id="ARBA00022840"/>
    </source>
</evidence>
<comment type="pathway">
    <text evidence="1">Amino-acid biosynthesis; L-asparagine biosynthesis; L-asparagine from L-aspartate (L-Gln route): step 1/1.</text>
</comment>
<evidence type="ECO:0000313" key="9">
    <source>
        <dbReference type="EMBL" id="GAA4802458.1"/>
    </source>
</evidence>
<dbReference type="CDD" id="cd00712">
    <property type="entry name" value="AsnB"/>
    <property type="match status" value="1"/>
</dbReference>
<protein>
    <recommendedName>
        <fullName evidence="3">asparagine synthase (glutamine-hydrolyzing)</fullName>
        <ecNumber evidence="3">6.3.5.4</ecNumber>
    </recommendedName>
</protein>
<organism evidence="9 10">
    <name type="scientific">Litoribaculum gwangyangense</name>
    <dbReference type="NCBI Taxonomy" id="1130722"/>
    <lineage>
        <taxon>Bacteria</taxon>
        <taxon>Pseudomonadati</taxon>
        <taxon>Bacteroidota</taxon>
        <taxon>Flavobacteriia</taxon>
        <taxon>Flavobacteriales</taxon>
        <taxon>Flavobacteriaceae</taxon>
        <taxon>Litoribaculum</taxon>
    </lineage>
</organism>
<dbReference type="NCBIfam" id="TIGR01536">
    <property type="entry name" value="asn_synth_AEB"/>
    <property type="match status" value="1"/>
</dbReference>
<evidence type="ECO:0000256" key="6">
    <source>
        <dbReference type="ARBA" id="ARBA00022962"/>
    </source>
</evidence>
<dbReference type="InterPro" id="IPR029055">
    <property type="entry name" value="Ntn_hydrolases_N"/>
</dbReference>
<proteinExistence type="inferred from homology"/>
<dbReference type="Pfam" id="PF00733">
    <property type="entry name" value="Asn_synthase"/>
    <property type="match status" value="1"/>
</dbReference>
<dbReference type="Gene3D" id="3.60.20.10">
    <property type="entry name" value="Glutamine Phosphoribosylpyrophosphate, subunit 1, domain 1"/>
    <property type="match status" value="1"/>
</dbReference>
<dbReference type="SUPFAM" id="SSF52402">
    <property type="entry name" value="Adenine nucleotide alpha hydrolases-like"/>
    <property type="match status" value="1"/>
</dbReference>
<dbReference type="Pfam" id="PF13537">
    <property type="entry name" value="GATase_7"/>
    <property type="match status" value="1"/>
</dbReference>
<evidence type="ECO:0000256" key="7">
    <source>
        <dbReference type="ARBA" id="ARBA00048741"/>
    </source>
</evidence>
<dbReference type="PIRSF" id="PIRSF001589">
    <property type="entry name" value="Asn_synthetase_glu-h"/>
    <property type="match status" value="1"/>
</dbReference>
<dbReference type="InterPro" id="IPR033738">
    <property type="entry name" value="AsnB_N"/>
</dbReference>
<dbReference type="PANTHER" id="PTHR43284:SF1">
    <property type="entry name" value="ASPARAGINE SYNTHETASE"/>
    <property type="match status" value="1"/>
</dbReference>
<dbReference type="Proteomes" id="UP001501433">
    <property type="component" value="Unassembled WGS sequence"/>
</dbReference>
<evidence type="ECO:0000256" key="4">
    <source>
        <dbReference type="ARBA" id="ARBA00022741"/>
    </source>
</evidence>
<evidence type="ECO:0000256" key="1">
    <source>
        <dbReference type="ARBA" id="ARBA00005187"/>
    </source>
</evidence>
<dbReference type="InterPro" id="IPR017932">
    <property type="entry name" value="GATase_2_dom"/>
</dbReference>
<evidence type="ECO:0000256" key="2">
    <source>
        <dbReference type="ARBA" id="ARBA00005752"/>
    </source>
</evidence>
<accession>A0ABP9C3D2</accession>
<comment type="catalytic activity">
    <reaction evidence="7">
        <text>L-aspartate + L-glutamine + ATP + H2O = L-asparagine + L-glutamate + AMP + diphosphate + H(+)</text>
        <dbReference type="Rhea" id="RHEA:12228"/>
        <dbReference type="ChEBI" id="CHEBI:15377"/>
        <dbReference type="ChEBI" id="CHEBI:15378"/>
        <dbReference type="ChEBI" id="CHEBI:29985"/>
        <dbReference type="ChEBI" id="CHEBI:29991"/>
        <dbReference type="ChEBI" id="CHEBI:30616"/>
        <dbReference type="ChEBI" id="CHEBI:33019"/>
        <dbReference type="ChEBI" id="CHEBI:58048"/>
        <dbReference type="ChEBI" id="CHEBI:58359"/>
        <dbReference type="ChEBI" id="CHEBI:456215"/>
        <dbReference type="EC" id="6.3.5.4"/>
    </reaction>
</comment>
<dbReference type="InterPro" id="IPR006426">
    <property type="entry name" value="Asn_synth_AEB"/>
</dbReference>
<evidence type="ECO:0000313" key="10">
    <source>
        <dbReference type="Proteomes" id="UP001501433"/>
    </source>
</evidence>
<reference evidence="10" key="1">
    <citation type="journal article" date="2019" name="Int. J. Syst. Evol. Microbiol.">
        <title>The Global Catalogue of Microorganisms (GCM) 10K type strain sequencing project: providing services to taxonomists for standard genome sequencing and annotation.</title>
        <authorList>
            <consortium name="The Broad Institute Genomics Platform"/>
            <consortium name="The Broad Institute Genome Sequencing Center for Infectious Disease"/>
            <person name="Wu L."/>
            <person name="Ma J."/>
        </authorList>
    </citation>
    <scope>NUCLEOTIDE SEQUENCE [LARGE SCALE GENOMIC DNA]</scope>
    <source>
        <strain evidence="10">JCM 18325</strain>
    </source>
</reference>
<evidence type="ECO:0000259" key="8">
    <source>
        <dbReference type="PROSITE" id="PS51278"/>
    </source>
</evidence>
<dbReference type="CDD" id="cd01991">
    <property type="entry name" value="Asn_synthase_B_C"/>
    <property type="match status" value="1"/>
</dbReference>
<dbReference type="InterPro" id="IPR051786">
    <property type="entry name" value="ASN_synthetase/amidase"/>
</dbReference>
<dbReference type="PROSITE" id="PS51278">
    <property type="entry name" value="GATASE_TYPE_2"/>
    <property type="match status" value="1"/>
</dbReference>
<keyword evidence="10" id="KW-1185">Reference proteome</keyword>
<gene>
    <name evidence="9" type="primary">asnB</name>
    <name evidence="9" type="ORF">GCM10023330_05700</name>
</gene>
<keyword evidence="4" id="KW-0547">Nucleotide-binding</keyword>
<comment type="similarity">
    <text evidence="2">Belongs to the asparagine synthetase family.</text>
</comment>
<dbReference type="SUPFAM" id="SSF56235">
    <property type="entry name" value="N-terminal nucleophile aminohydrolases (Ntn hydrolases)"/>
    <property type="match status" value="1"/>
</dbReference>
<dbReference type="RefSeq" id="WP_345275421.1">
    <property type="nucleotide sequence ID" value="NZ_BAABJW010000001.1"/>
</dbReference>
<dbReference type="PANTHER" id="PTHR43284">
    <property type="entry name" value="ASPARAGINE SYNTHETASE (GLUTAMINE-HYDROLYZING)"/>
    <property type="match status" value="1"/>
</dbReference>
<comment type="caution">
    <text evidence="9">The sequence shown here is derived from an EMBL/GenBank/DDBJ whole genome shotgun (WGS) entry which is preliminary data.</text>
</comment>
<keyword evidence="6" id="KW-0315">Glutamine amidotransferase</keyword>
<keyword evidence="5" id="KW-0067">ATP-binding</keyword>
<evidence type="ECO:0000256" key="3">
    <source>
        <dbReference type="ARBA" id="ARBA00012737"/>
    </source>
</evidence>
<dbReference type="InterPro" id="IPR014729">
    <property type="entry name" value="Rossmann-like_a/b/a_fold"/>
</dbReference>
<dbReference type="EMBL" id="BAABJW010000001">
    <property type="protein sequence ID" value="GAA4802458.1"/>
    <property type="molecule type" value="Genomic_DNA"/>
</dbReference>
<sequence length="615" mass="71264">MCGILGTINIKTIQKYKSFLYHRGPDKQDSISIDNINLYHYRLAIQDLSEAGNQPMQYKNYTIIYNGEIYNHLELRKKYSLVCKSSSDTETILHLYDKLGVNMLNEIDGMFAMSIYDNINKKLFIARDRAGKKPVYIYHKENTLLFSSELNTIQKLVYLEINEEKINDYFFLGNHYKNDTVFKNVQELESGSYIIIDTQNLSIEKTLWWSIIDQYKKPKLNVNIIEAKEQVEFYLDLAVQRRIDASDLEVGCFLSGGIDSGLVTAMASKRSKNLKTFTVAFTGAYNEAPLAKLVAKKFNTTHTQIQIDFKDLQTDLEHIISNHGEPFMDSSAIPSYYVSKEAKKYSTVILNGDGADELFGGYRRYVPFSKFDFFEKNELITYGSKKLSRLLPQSHDKKTRYNYFNRLVNLTAQTGIDIYLAATTDVFIGYEKYFKNSPNLTNLKKDYDYINNTLEGGLNKIMCLDFENLLFGDLLVKMDIANMANSLEGRSPFLSKEFLNYAPMLPTEFKIKRSQTKYILREIAAKMLPEEISKQPKRGFEIPLKDWVNSTIKDLLHSYLESPNAYFKNFIDKNFVYNLLNNNLNIPSEKRAKMLYSILCLEIWYSNFKTNQSLI</sequence>
<name>A0ABP9C3D2_9FLAO</name>
<feature type="domain" description="Glutamine amidotransferase type-2" evidence="8">
    <location>
        <begin position="2"/>
        <end position="199"/>
    </location>
</feature>
<dbReference type="InterPro" id="IPR001962">
    <property type="entry name" value="Asn_synthase"/>
</dbReference>
<dbReference type="Gene3D" id="3.40.50.620">
    <property type="entry name" value="HUPs"/>
    <property type="match status" value="2"/>
</dbReference>